<evidence type="ECO:0000313" key="2">
    <source>
        <dbReference type="EMBL" id="SVA28731.1"/>
    </source>
</evidence>
<dbReference type="GO" id="GO:0015385">
    <property type="term" value="F:sodium:proton antiporter activity"/>
    <property type="evidence" value="ECO:0007669"/>
    <property type="project" value="TreeGrafter"/>
</dbReference>
<dbReference type="InterPro" id="IPR005133">
    <property type="entry name" value="PhaG_MnhG_YufB"/>
</dbReference>
<feature type="transmembrane region" description="Helical" evidence="1">
    <location>
        <begin position="36"/>
        <end position="53"/>
    </location>
</feature>
<dbReference type="AlphaFoldDB" id="A0A381ULW6"/>
<evidence type="ECO:0000256" key="1">
    <source>
        <dbReference type="SAM" id="Phobius"/>
    </source>
</evidence>
<proteinExistence type="predicted"/>
<keyword evidence="1" id="KW-0472">Membrane</keyword>
<reference evidence="2" key="1">
    <citation type="submission" date="2018-05" db="EMBL/GenBank/DDBJ databases">
        <authorList>
            <person name="Lanie J.A."/>
            <person name="Ng W.-L."/>
            <person name="Kazmierczak K.M."/>
            <person name="Andrzejewski T.M."/>
            <person name="Davidsen T.M."/>
            <person name="Wayne K.J."/>
            <person name="Tettelin H."/>
            <person name="Glass J.I."/>
            <person name="Rusch D."/>
            <person name="Podicherti R."/>
            <person name="Tsui H.-C.T."/>
            <person name="Winkler M.E."/>
        </authorList>
    </citation>
    <scope>NUCLEOTIDE SEQUENCE</scope>
</reference>
<accession>A0A381ULW6</accession>
<name>A0A381ULW6_9ZZZZ</name>
<gene>
    <name evidence="2" type="ORF">METZ01_LOCUS81585</name>
</gene>
<dbReference type="PANTHER" id="PTHR34703:SF1">
    <property type="entry name" value="ANTIPORTER SUBUNIT MNHG2-RELATED"/>
    <property type="match status" value="1"/>
</dbReference>
<protein>
    <recommendedName>
        <fullName evidence="3">Cation:proton antiporter</fullName>
    </recommendedName>
</protein>
<dbReference type="Pfam" id="PF03334">
    <property type="entry name" value="PhaG_MnhG_YufB"/>
    <property type="match status" value="1"/>
</dbReference>
<feature type="transmembrane region" description="Helical" evidence="1">
    <location>
        <begin position="6"/>
        <end position="24"/>
    </location>
</feature>
<sequence>MDILSIIFIVAGLFFLIVAAIGVIRLPDVFSRSHAVSLTDSLGAFLMLVGIALHEGLGTNMLKILVVLALLYILNPVIAHATVRAALRSGLKPWKKETS</sequence>
<keyword evidence="1" id="KW-1133">Transmembrane helix</keyword>
<organism evidence="2">
    <name type="scientific">marine metagenome</name>
    <dbReference type="NCBI Taxonomy" id="408172"/>
    <lineage>
        <taxon>unclassified sequences</taxon>
        <taxon>metagenomes</taxon>
        <taxon>ecological metagenomes</taxon>
    </lineage>
</organism>
<keyword evidence="1" id="KW-0812">Transmembrane</keyword>
<dbReference type="EMBL" id="UINC01006635">
    <property type="protein sequence ID" value="SVA28731.1"/>
    <property type="molecule type" value="Genomic_DNA"/>
</dbReference>
<evidence type="ECO:0008006" key="3">
    <source>
        <dbReference type="Google" id="ProtNLM"/>
    </source>
</evidence>
<feature type="transmembrane region" description="Helical" evidence="1">
    <location>
        <begin position="65"/>
        <end position="87"/>
    </location>
</feature>
<dbReference type="PANTHER" id="PTHR34703">
    <property type="entry name" value="ANTIPORTER SUBUNIT MNHG2-RELATED"/>
    <property type="match status" value="1"/>
</dbReference>
<dbReference type="NCBIfam" id="TIGR01300">
    <property type="entry name" value="CPA3_mnhG_phaG"/>
    <property type="match status" value="1"/>
</dbReference>